<dbReference type="Proteomes" id="UP001055879">
    <property type="component" value="Linkage Group LG06"/>
</dbReference>
<name>A0ACB9BBJ4_ARCLA</name>
<sequence length="440" mass="48338">MVCSNGIKLFSWLARRSLSHDPLYESLVRGGYRKFGSSIHSHYKIPNRQIHRYVVNPRSGSHLGTSNAYYGKPRSIHGTSFMASKDYYDMLGVSKNATGSEIKKAYYGLAKKWHPDANKDDPEAETRFQEISKAYEVLKDEEKRAQYDQLGHETFEASANGGAGPDAGHWRNPFQDLGDIFGFGPFGRNFTGKDVKVSLELSFMEAVQGCTKNVVFQTELPCEACGGSGVPPGTKPETCRRCKGAGMTISQTGPFRIQVTCTQCGGSGKYVKSLCKSCNGQRVVRGPKSVKLNIMPGVDTNEELRMSRSGGADPDGNQPGDLYVVIKVREDPIFRREGPNIHVDAVLNITQAILGGTIQVPTLTGDVVLKVRAGTQPGQKVVLKGKGIKTRSSYSYGDQYVHFNVSIPTNLTERQRELIEEFAKEEQGEYEKRTAAGASS</sequence>
<dbReference type="EMBL" id="CM042052">
    <property type="protein sequence ID" value="KAI3719146.1"/>
    <property type="molecule type" value="Genomic_DNA"/>
</dbReference>
<evidence type="ECO:0000313" key="1">
    <source>
        <dbReference type="EMBL" id="KAI3719146.1"/>
    </source>
</evidence>
<comment type="caution">
    <text evidence="1">The sequence shown here is derived from an EMBL/GenBank/DDBJ whole genome shotgun (WGS) entry which is preliminary data.</text>
</comment>
<proteinExistence type="predicted"/>
<evidence type="ECO:0000313" key="2">
    <source>
        <dbReference type="Proteomes" id="UP001055879"/>
    </source>
</evidence>
<keyword evidence="2" id="KW-1185">Reference proteome</keyword>
<accession>A0ACB9BBJ4</accession>
<gene>
    <name evidence="1" type="ORF">L6452_20040</name>
</gene>
<reference evidence="2" key="1">
    <citation type="journal article" date="2022" name="Mol. Ecol. Resour.">
        <title>The genomes of chicory, endive, great burdock and yacon provide insights into Asteraceae palaeo-polyploidization history and plant inulin production.</title>
        <authorList>
            <person name="Fan W."/>
            <person name="Wang S."/>
            <person name="Wang H."/>
            <person name="Wang A."/>
            <person name="Jiang F."/>
            <person name="Liu H."/>
            <person name="Zhao H."/>
            <person name="Xu D."/>
            <person name="Zhang Y."/>
        </authorList>
    </citation>
    <scope>NUCLEOTIDE SEQUENCE [LARGE SCALE GENOMIC DNA]</scope>
    <source>
        <strain evidence="2">cv. Niubang</strain>
    </source>
</reference>
<organism evidence="1 2">
    <name type="scientific">Arctium lappa</name>
    <name type="common">Greater burdock</name>
    <name type="synonym">Lappa major</name>
    <dbReference type="NCBI Taxonomy" id="4217"/>
    <lineage>
        <taxon>Eukaryota</taxon>
        <taxon>Viridiplantae</taxon>
        <taxon>Streptophyta</taxon>
        <taxon>Embryophyta</taxon>
        <taxon>Tracheophyta</taxon>
        <taxon>Spermatophyta</taxon>
        <taxon>Magnoliopsida</taxon>
        <taxon>eudicotyledons</taxon>
        <taxon>Gunneridae</taxon>
        <taxon>Pentapetalae</taxon>
        <taxon>asterids</taxon>
        <taxon>campanulids</taxon>
        <taxon>Asterales</taxon>
        <taxon>Asteraceae</taxon>
        <taxon>Carduoideae</taxon>
        <taxon>Cardueae</taxon>
        <taxon>Arctiinae</taxon>
        <taxon>Arctium</taxon>
    </lineage>
</organism>
<protein>
    <submittedName>
        <fullName evidence="1">Uncharacterized protein</fullName>
    </submittedName>
</protein>
<reference evidence="1 2" key="2">
    <citation type="journal article" date="2022" name="Mol. Ecol. Resour.">
        <title>The genomes of chicory, endive, great burdock and yacon provide insights into Asteraceae paleo-polyploidization history and plant inulin production.</title>
        <authorList>
            <person name="Fan W."/>
            <person name="Wang S."/>
            <person name="Wang H."/>
            <person name="Wang A."/>
            <person name="Jiang F."/>
            <person name="Liu H."/>
            <person name="Zhao H."/>
            <person name="Xu D."/>
            <person name="Zhang Y."/>
        </authorList>
    </citation>
    <scope>NUCLEOTIDE SEQUENCE [LARGE SCALE GENOMIC DNA]</scope>
    <source>
        <strain evidence="2">cv. Niubang</strain>
    </source>
</reference>